<evidence type="ECO:0000256" key="4">
    <source>
        <dbReference type="ARBA" id="ARBA00022452"/>
    </source>
</evidence>
<feature type="coiled-coil region" evidence="11">
    <location>
        <begin position="36"/>
        <end position="63"/>
    </location>
</feature>
<feature type="region of interest" description="Disordered" evidence="12">
    <location>
        <begin position="67"/>
        <end position="113"/>
    </location>
</feature>
<evidence type="ECO:0000256" key="11">
    <source>
        <dbReference type="SAM" id="Coils"/>
    </source>
</evidence>
<keyword evidence="8" id="KW-0626">Porin</keyword>
<keyword evidence="11" id="KW-0175">Coiled coil</keyword>
<evidence type="ECO:0000256" key="2">
    <source>
        <dbReference type="ARBA" id="ARBA00011233"/>
    </source>
</evidence>
<feature type="chain" id="PRO_5045710962" description="Porin" evidence="13">
    <location>
        <begin position="32"/>
        <end position="569"/>
    </location>
</feature>
<sequence>MRIRNLKPRHAAASLCLFAAGSVTCSGGAFAQATAKDDDKQEIQLLKQQMEALNKKLDALMAKQAQPANSQQAVSPAVASTNAGTGTGSGTNANTGTTAGAQKTSDADTSGWGAGMPPKLKSLLAALGDMEFYGNLDLSVDYATKGLKDSYVAPGGTVVSPRGHMGWQPDVSSNLSYIGVRGKRPFGSDASLAFVYQLETQLDISATSGSSNSNSSQDSTVKGALTSRNSFIGVASPTWGALKIGKTDAPYKTSTARMNPFSGTLGDYSVIMGNTGGDNRVEFGTRLDHAIWYESPSFHGWSLNALVSPGQNRGYENSVQASGESSCTGGNVPGSGGTPIACNDGSYGSAYSANLAYSNGPLYFTTAYELHLGVNRSSDVMNTPAALASPDGTDPNDIGNEWAFKVGAQYKLPTLTTVSAIYEVMRRKIPAYLQTQNERSRNGFWLALTQEITPNDSVSVGWAHANRTPGDPGQHNTAPADPNAIGSPNPSNGANMLTAMYKHAIDKHATVYADYAMVINQAAAHYALGAGGRSVTVDCHDGSSISQGAPFCYAGGREMGFSVGLNYKF</sequence>
<evidence type="ECO:0000256" key="12">
    <source>
        <dbReference type="SAM" id="MobiDB-lite"/>
    </source>
</evidence>
<keyword evidence="4" id="KW-1134">Transmembrane beta strand</keyword>
<evidence type="ECO:0000256" key="1">
    <source>
        <dbReference type="ARBA" id="ARBA00004571"/>
    </source>
</evidence>
<dbReference type="SUPFAM" id="SSF56935">
    <property type="entry name" value="Porins"/>
    <property type="match status" value="1"/>
</dbReference>
<evidence type="ECO:0000256" key="8">
    <source>
        <dbReference type="ARBA" id="ARBA00023114"/>
    </source>
</evidence>
<evidence type="ECO:0000256" key="6">
    <source>
        <dbReference type="ARBA" id="ARBA00022729"/>
    </source>
</evidence>
<accession>A0ABQ1NBP4</accession>
<dbReference type="InterPro" id="IPR023614">
    <property type="entry name" value="Porin_dom_sf"/>
</dbReference>
<comment type="subunit">
    <text evidence="2">Homotrimer.</text>
</comment>
<feature type="region of interest" description="Disordered" evidence="12">
    <location>
        <begin position="467"/>
        <end position="488"/>
    </location>
</feature>
<keyword evidence="7" id="KW-0406">Ion transport</keyword>
<evidence type="ECO:0008006" key="16">
    <source>
        <dbReference type="Google" id="ProtNLM"/>
    </source>
</evidence>
<dbReference type="Gene3D" id="2.40.160.10">
    <property type="entry name" value="Porin"/>
    <property type="match status" value="1"/>
</dbReference>
<evidence type="ECO:0000256" key="9">
    <source>
        <dbReference type="ARBA" id="ARBA00023136"/>
    </source>
</evidence>
<evidence type="ECO:0000313" key="14">
    <source>
        <dbReference type="EMBL" id="GGC66096.1"/>
    </source>
</evidence>
<dbReference type="CDD" id="cd00342">
    <property type="entry name" value="gram_neg_porins"/>
    <property type="match status" value="1"/>
</dbReference>
<organism evidence="14 15">
    <name type="scientific">Paraburkholderia caffeinilytica</name>
    <dbReference type="NCBI Taxonomy" id="1761016"/>
    <lineage>
        <taxon>Bacteria</taxon>
        <taxon>Pseudomonadati</taxon>
        <taxon>Pseudomonadota</taxon>
        <taxon>Betaproteobacteria</taxon>
        <taxon>Burkholderiales</taxon>
        <taxon>Burkholderiaceae</taxon>
        <taxon>Paraburkholderia</taxon>
    </lineage>
</organism>
<protein>
    <recommendedName>
        <fullName evidence="16">Porin</fullName>
    </recommendedName>
</protein>
<keyword evidence="5" id="KW-0812">Transmembrane</keyword>
<comment type="caution">
    <text evidence="14">The sequence shown here is derived from an EMBL/GenBank/DDBJ whole genome shotgun (WGS) entry which is preliminary data.</text>
</comment>
<evidence type="ECO:0000256" key="5">
    <source>
        <dbReference type="ARBA" id="ARBA00022692"/>
    </source>
</evidence>
<keyword evidence="3" id="KW-0813">Transport</keyword>
<proteinExistence type="predicted"/>
<evidence type="ECO:0000256" key="3">
    <source>
        <dbReference type="ARBA" id="ARBA00022448"/>
    </source>
</evidence>
<evidence type="ECO:0000256" key="10">
    <source>
        <dbReference type="ARBA" id="ARBA00023237"/>
    </source>
</evidence>
<dbReference type="InterPro" id="IPR033900">
    <property type="entry name" value="Gram_neg_porin_domain"/>
</dbReference>
<dbReference type="InterPro" id="IPR050298">
    <property type="entry name" value="Gram-neg_bact_OMP"/>
</dbReference>
<evidence type="ECO:0000313" key="15">
    <source>
        <dbReference type="Proteomes" id="UP000602004"/>
    </source>
</evidence>
<dbReference type="PANTHER" id="PTHR34501:SF9">
    <property type="entry name" value="MAJOR OUTER MEMBRANE PROTEIN P.IA"/>
    <property type="match status" value="1"/>
</dbReference>
<dbReference type="Proteomes" id="UP000602004">
    <property type="component" value="Unassembled WGS sequence"/>
</dbReference>
<feature type="compositionally biased region" description="Low complexity" evidence="12">
    <location>
        <begin position="79"/>
        <end position="101"/>
    </location>
</feature>
<keyword evidence="6 13" id="KW-0732">Signal</keyword>
<keyword evidence="10" id="KW-0998">Cell outer membrane</keyword>
<keyword evidence="9" id="KW-0472">Membrane</keyword>
<comment type="subcellular location">
    <subcellularLocation>
        <location evidence="1">Cell outer membrane</location>
        <topology evidence="1">Multi-pass membrane protein</topology>
    </subcellularLocation>
</comment>
<dbReference type="PANTHER" id="PTHR34501">
    <property type="entry name" value="PROTEIN YDDL-RELATED"/>
    <property type="match status" value="1"/>
</dbReference>
<keyword evidence="15" id="KW-1185">Reference proteome</keyword>
<gene>
    <name evidence="14" type="ORF">GCM10011400_62600</name>
</gene>
<name>A0ABQ1NBP4_9BURK</name>
<feature type="signal peptide" evidence="13">
    <location>
        <begin position="1"/>
        <end position="31"/>
    </location>
</feature>
<dbReference type="EMBL" id="BMHL01000016">
    <property type="protein sequence ID" value="GGC66096.1"/>
    <property type="molecule type" value="Genomic_DNA"/>
</dbReference>
<evidence type="ECO:0000256" key="13">
    <source>
        <dbReference type="SAM" id="SignalP"/>
    </source>
</evidence>
<reference evidence="15" key="1">
    <citation type="journal article" date="2019" name="Int. J. Syst. Evol. Microbiol.">
        <title>The Global Catalogue of Microorganisms (GCM) 10K type strain sequencing project: providing services to taxonomists for standard genome sequencing and annotation.</title>
        <authorList>
            <consortium name="The Broad Institute Genomics Platform"/>
            <consortium name="The Broad Institute Genome Sequencing Center for Infectious Disease"/>
            <person name="Wu L."/>
            <person name="Ma J."/>
        </authorList>
    </citation>
    <scope>NUCLEOTIDE SEQUENCE [LARGE SCALE GENOMIC DNA]</scope>
    <source>
        <strain evidence="15">CGMCC 1.15103</strain>
    </source>
</reference>
<evidence type="ECO:0000256" key="7">
    <source>
        <dbReference type="ARBA" id="ARBA00023065"/>
    </source>
</evidence>